<dbReference type="Gene3D" id="2.170.140.10">
    <property type="entry name" value="Chitin binding domain"/>
    <property type="match status" value="1"/>
</dbReference>
<evidence type="ECO:0000256" key="1">
    <source>
        <dbReference type="SAM" id="SignalP"/>
    </source>
</evidence>
<keyword evidence="4" id="KW-1185">Reference proteome</keyword>
<feature type="domain" description="Chitin-binding type-2" evidence="2">
    <location>
        <begin position="43"/>
        <end position="106"/>
    </location>
</feature>
<feature type="signal peptide" evidence="1">
    <location>
        <begin position="1"/>
        <end position="24"/>
    </location>
</feature>
<dbReference type="Pfam" id="PF01607">
    <property type="entry name" value="CBM_14"/>
    <property type="match status" value="1"/>
</dbReference>
<organism evidence="3 4">
    <name type="scientific">Anabaena catenula FACHB-362</name>
    <dbReference type="NCBI Taxonomy" id="2692877"/>
    <lineage>
        <taxon>Bacteria</taxon>
        <taxon>Bacillati</taxon>
        <taxon>Cyanobacteriota</taxon>
        <taxon>Cyanophyceae</taxon>
        <taxon>Nostocales</taxon>
        <taxon>Nostocaceae</taxon>
        <taxon>Anabaena</taxon>
    </lineage>
</organism>
<protein>
    <submittedName>
        <fullName evidence="3">Chitin binding domain-containing protein</fullName>
    </submittedName>
</protein>
<sequence length="108" mass="12045">MKKILLFCCAMILGMWITISPALAAESNSTETTTDSNSLTLVTTQCESEGFHPNPNDCQKFYRCVDNGDGSYRKYDFECGTGTVWDEELVTCNYPYAISKNSQCLQGK</sequence>
<evidence type="ECO:0000313" key="3">
    <source>
        <dbReference type="EMBL" id="MBD2694363.1"/>
    </source>
</evidence>
<dbReference type="InterPro" id="IPR002557">
    <property type="entry name" value="Chitin-bd_dom"/>
</dbReference>
<feature type="chain" id="PRO_5045793199" evidence="1">
    <location>
        <begin position="25"/>
        <end position="108"/>
    </location>
</feature>
<gene>
    <name evidence="3" type="ORF">H6G68_21900</name>
</gene>
<dbReference type="PROSITE" id="PS50940">
    <property type="entry name" value="CHIT_BIND_II"/>
    <property type="match status" value="1"/>
</dbReference>
<dbReference type="InterPro" id="IPR036508">
    <property type="entry name" value="Chitin-bd_dom_sf"/>
</dbReference>
<comment type="caution">
    <text evidence="3">The sequence shown here is derived from an EMBL/GenBank/DDBJ whole genome shotgun (WGS) entry which is preliminary data.</text>
</comment>
<accession>A0ABR8J9P5</accession>
<dbReference type="SMART" id="SM00494">
    <property type="entry name" value="ChtBD2"/>
    <property type="match status" value="1"/>
</dbReference>
<keyword evidence="1" id="KW-0732">Signal</keyword>
<evidence type="ECO:0000313" key="4">
    <source>
        <dbReference type="Proteomes" id="UP000660381"/>
    </source>
</evidence>
<dbReference type="RefSeq" id="WP_190908534.1">
    <property type="nucleotide sequence ID" value="NZ_JACJTQ010000046.1"/>
</dbReference>
<evidence type="ECO:0000259" key="2">
    <source>
        <dbReference type="PROSITE" id="PS50940"/>
    </source>
</evidence>
<name>A0ABR8J9P5_9NOST</name>
<dbReference type="Proteomes" id="UP000660381">
    <property type="component" value="Unassembled WGS sequence"/>
</dbReference>
<proteinExistence type="predicted"/>
<dbReference type="EMBL" id="JACJTQ010000046">
    <property type="protein sequence ID" value="MBD2694363.1"/>
    <property type="molecule type" value="Genomic_DNA"/>
</dbReference>
<reference evidence="3 4" key="1">
    <citation type="journal article" date="2020" name="ISME J.">
        <title>Comparative genomics reveals insights into cyanobacterial evolution and habitat adaptation.</title>
        <authorList>
            <person name="Chen M.Y."/>
            <person name="Teng W.K."/>
            <person name="Zhao L."/>
            <person name="Hu C.X."/>
            <person name="Zhou Y.K."/>
            <person name="Han B.P."/>
            <person name="Song L.R."/>
            <person name="Shu W.S."/>
        </authorList>
    </citation>
    <scope>NUCLEOTIDE SEQUENCE [LARGE SCALE GENOMIC DNA]</scope>
    <source>
        <strain evidence="3 4">FACHB-362</strain>
    </source>
</reference>
<dbReference type="SUPFAM" id="SSF57625">
    <property type="entry name" value="Invertebrate chitin-binding proteins"/>
    <property type="match status" value="1"/>
</dbReference>